<accession>A0A9D1PRL9</accession>
<organism evidence="1 2">
    <name type="scientific">Candidatus Monoglobus merdigallinarum</name>
    <dbReference type="NCBI Taxonomy" id="2838698"/>
    <lineage>
        <taxon>Bacteria</taxon>
        <taxon>Bacillati</taxon>
        <taxon>Bacillota</taxon>
        <taxon>Clostridia</taxon>
        <taxon>Monoglobales</taxon>
        <taxon>Monoglobaceae</taxon>
        <taxon>Monoglobus</taxon>
    </lineage>
</organism>
<reference evidence="1" key="2">
    <citation type="submission" date="2021-04" db="EMBL/GenBank/DDBJ databases">
        <authorList>
            <person name="Gilroy R."/>
        </authorList>
    </citation>
    <scope>NUCLEOTIDE SEQUENCE</scope>
    <source>
        <strain evidence="1">5790</strain>
    </source>
</reference>
<dbReference type="AlphaFoldDB" id="A0A9D1PRL9"/>
<reference evidence="1" key="1">
    <citation type="journal article" date="2021" name="PeerJ">
        <title>Extensive microbial diversity within the chicken gut microbiome revealed by metagenomics and culture.</title>
        <authorList>
            <person name="Gilroy R."/>
            <person name="Ravi A."/>
            <person name="Getino M."/>
            <person name="Pursley I."/>
            <person name="Horton D.L."/>
            <person name="Alikhan N.F."/>
            <person name="Baker D."/>
            <person name="Gharbi K."/>
            <person name="Hall N."/>
            <person name="Watson M."/>
            <person name="Adriaenssens E.M."/>
            <person name="Foster-Nyarko E."/>
            <person name="Jarju S."/>
            <person name="Secka A."/>
            <person name="Antonio M."/>
            <person name="Oren A."/>
            <person name="Chaudhuri R.R."/>
            <person name="La Ragione R."/>
            <person name="Hildebrand F."/>
            <person name="Pallen M.J."/>
        </authorList>
    </citation>
    <scope>NUCLEOTIDE SEQUENCE</scope>
    <source>
        <strain evidence="1">5790</strain>
    </source>
</reference>
<proteinExistence type="predicted"/>
<sequence length="182" mass="20190">MFFRIISQKLKQLISYFKRLLRNKKTETKGLKREEQTKSLPVYPLRVPLDCGNIICAAEYALKSIKTPAQNQGIGIVAKELGNISGLNSVMNYACMNFKYVTVYTDDKAHADALSDLIYDKYGLPVMILGAAEADGCGYPMVMDFDRGRLKYGRRRFINGALISADGAVEGLCIDDSSVSLV</sequence>
<dbReference type="Proteomes" id="UP000824162">
    <property type="component" value="Unassembled WGS sequence"/>
</dbReference>
<protein>
    <submittedName>
        <fullName evidence="1">Uncharacterized protein</fullName>
    </submittedName>
</protein>
<evidence type="ECO:0000313" key="1">
    <source>
        <dbReference type="EMBL" id="HIV85962.1"/>
    </source>
</evidence>
<gene>
    <name evidence="1" type="ORF">H9900_04040</name>
</gene>
<dbReference type="EMBL" id="DXIJ01000081">
    <property type="protein sequence ID" value="HIV85962.1"/>
    <property type="molecule type" value="Genomic_DNA"/>
</dbReference>
<comment type="caution">
    <text evidence="1">The sequence shown here is derived from an EMBL/GenBank/DDBJ whole genome shotgun (WGS) entry which is preliminary data.</text>
</comment>
<name>A0A9D1PRL9_9FIRM</name>
<evidence type="ECO:0000313" key="2">
    <source>
        <dbReference type="Proteomes" id="UP000824162"/>
    </source>
</evidence>